<evidence type="ECO:0000313" key="1">
    <source>
        <dbReference type="EMBL" id="KOO39164.1"/>
    </source>
</evidence>
<dbReference type="EMBL" id="LILD01000001">
    <property type="protein sequence ID" value="KOO39164.1"/>
    <property type="molecule type" value="Genomic_DNA"/>
</dbReference>
<protein>
    <submittedName>
        <fullName evidence="1">Delta-aminolevulinic acid dehydratase</fullName>
    </submittedName>
</protein>
<accession>A0A0M0KK24</accession>
<dbReference type="RefSeq" id="WP_053431227.1">
    <property type="nucleotide sequence ID" value="NZ_CP040441.1"/>
</dbReference>
<name>A0A0M0KK24_ALKHA</name>
<proteinExistence type="predicted"/>
<gene>
    <name evidence="1" type="ORF">AMD02_10140</name>
</gene>
<organism evidence="1">
    <name type="scientific">Halalkalibacterium halodurans</name>
    <name type="common">Bacillus halodurans</name>
    <dbReference type="NCBI Taxonomy" id="86665"/>
    <lineage>
        <taxon>Bacteria</taxon>
        <taxon>Bacillati</taxon>
        <taxon>Bacillota</taxon>
        <taxon>Bacilli</taxon>
        <taxon>Bacillales</taxon>
        <taxon>Bacillaceae</taxon>
        <taxon>Halalkalibacterium (ex Joshi et al. 2022)</taxon>
    </lineage>
</organism>
<dbReference type="AlphaFoldDB" id="A0A0M0KK24"/>
<dbReference type="GeneID" id="87597492"/>
<reference evidence="1" key="1">
    <citation type="submission" date="2015-08" db="EMBL/GenBank/DDBJ databases">
        <title>Complete DNA Sequence of Pseudomonas syringae pv. actinidiae, the Causal Agent of Kiwifruit Canker Disease.</title>
        <authorList>
            <person name="Rikkerink E.H.A."/>
            <person name="Fineran P.C."/>
        </authorList>
    </citation>
    <scope>NUCLEOTIDE SEQUENCE</scope>
    <source>
        <strain evidence="1">DSM 13666</strain>
    </source>
</reference>
<dbReference type="PATRIC" id="fig|136160.3.peg.2415"/>
<sequence>MSKPVMHVSLVIGPNCEMESYALRSTLEYFGARVNVHWVGRPNDFVDVLSGVDREQQVDYLLLNFHGDEGRFCLPVLSEDIYEPGEPKGEFFSADDVIRSASVKGVKVLATGCTLGVERLAESFLQCGCPSFIGPIDYIDGNANLMFVTRFMYELITNGKREQEAFTIAAAMDQETSLYRRYTAEG</sequence>
<comment type="caution">
    <text evidence="1">The sequence shown here is derived from an EMBL/GenBank/DDBJ whole genome shotgun (WGS) entry which is preliminary data.</text>
</comment>